<proteinExistence type="predicted"/>
<dbReference type="PANTHER" id="PTHR41142:SF1">
    <property type="entry name" value="SI:DKEY-16J16.4"/>
    <property type="match status" value="1"/>
</dbReference>
<evidence type="ECO:0000256" key="1">
    <source>
        <dbReference type="SAM" id="MobiDB-lite"/>
    </source>
</evidence>
<feature type="region of interest" description="Disordered" evidence="1">
    <location>
        <begin position="152"/>
        <end position="190"/>
    </location>
</feature>
<dbReference type="PANTHER" id="PTHR41142">
    <property type="entry name" value="SI:DKEY-16J16.4"/>
    <property type="match status" value="1"/>
</dbReference>
<accession>A0A2D0RQB4</accession>
<dbReference type="RefSeq" id="XP_017332150.1">
    <property type="nucleotide sequence ID" value="XM_017476661.3"/>
</dbReference>
<reference evidence="3" key="2">
    <citation type="submission" date="2025-08" db="UniProtKB">
        <authorList>
            <consortium name="RefSeq"/>
        </authorList>
    </citation>
    <scope>IDENTIFICATION</scope>
    <source>
        <tissue evidence="3">Blood</tissue>
    </source>
</reference>
<name>A0A2D0RQB4_ICTPU</name>
<dbReference type="OrthoDB" id="6435011at2759"/>
<organism evidence="2 3">
    <name type="scientific">Ictalurus punctatus</name>
    <name type="common">Channel catfish</name>
    <name type="synonym">Silurus punctatus</name>
    <dbReference type="NCBI Taxonomy" id="7998"/>
    <lineage>
        <taxon>Eukaryota</taxon>
        <taxon>Metazoa</taxon>
        <taxon>Chordata</taxon>
        <taxon>Craniata</taxon>
        <taxon>Vertebrata</taxon>
        <taxon>Euteleostomi</taxon>
        <taxon>Actinopterygii</taxon>
        <taxon>Neopterygii</taxon>
        <taxon>Teleostei</taxon>
        <taxon>Ostariophysi</taxon>
        <taxon>Siluriformes</taxon>
        <taxon>Ictaluridae</taxon>
        <taxon>Ictalurus</taxon>
    </lineage>
</organism>
<evidence type="ECO:0000313" key="3">
    <source>
        <dbReference type="RefSeq" id="XP_017332150.1"/>
    </source>
</evidence>
<dbReference type="KEGG" id="ipu:108270219"/>
<gene>
    <name evidence="3" type="primary">si:dkey-16j16.4</name>
</gene>
<dbReference type="Proteomes" id="UP000221080">
    <property type="component" value="Chromosome 9"/>
</dbReference>
<keyword evidence="2" id="KW-1185">Reference proteome</keyword>
<feature type="compositionally biased region" description="Low complexity" evidence="1">
    <location>
        <begin position="172"/>
        <end position="182"/>
    </location>
</feature>
<reference evidence="2" key="1">
    <citation type="journal article" date="2016" name="Nat. Commun.">
        <title>The channel catfish genome sequence provides insights into the evolution of scale formation in teleosts.</title>
        <authorList>
            <person name="Liu Z."/>
            <person name="Liu S."/>
            <person name="Yao J."/>
            <person name="Bao L."/>
            <person name="Zhang J."/>
            <person name="Li Y."/>
            <person name="Jiang C."/>
            <person name="Sun L."/>
            <person name="Wang R."/>
            <person name="Zhang Y."/>
            <person name="Zhou T."/>
            <person name="Zeng Q."/>
            <person name="Fu Q."/>
            <person name="Gao S."/>
            <person name="Li N."/>
            <person name="Koren S."/>
            <person name="Jiang Y."/>
            <person name="Zimin A."/>
            <person name="Xu P."/>
            <person name="Phillippy A.M."/>
            <person name="Geng X."/>
            <person name="Song L."/>
            <person name="Sun F."/>
            <person name="Li C."/>
            <person name="Wang X."/>
            <person name="Chen A."/>
            <person name="Jin Y."/>
            <person name="Yuan Z."/>
            <person name="Yang Y."/>
            <person name="Tan S."/>
            <person name="Peatman E."/>
            <person name="Lu J."/>
            <person name="Qin Z."/>
            <person name="Dunham R."/>
            <person name="Li Z."/>
            <person name="Sonstegard T."/>
            <person name="Feng J."/>
            <person name="Danzmann R.G."/>
            <person name="Schroeder S."/>
            <person name="Scheffler B."/>
            <person name="Duke M.V."/>
            <person name="Ballard L."/>
            <person name="Kucuktas H."/>
            <person name="Kaltenboeck L."/>
            <person name="Liu H."/>
            <person name="Armbruster J."/>
            <person name="Xie Y."/>
            <person name="Kirby M.L."/>
            <person name="Tian Y."/>
            <person name="Flanagan M.E."/>
            <person name="Mu W."/>
            <person name="Waldbieser G.C."/>
        </authorList>
    </citation>
    <scope>NUCLEOTIDE SEQUENCE [LARGE SCALE GENOMIC DNA]</scope>
    <source>
        <strain evidence="2">SDA103</strain>
    </source>
</reference>
<evidence type="ECO:0000313" key="2">
    <source>
        <dbReference type="Proteomes" id="UP000221080"/>
    </source>
</evidence>
<sequence length="289" mass="32594">MIQELTVYSILQAWKCKERSLNQKRKEIGIASMLKTLTKKLRRHSLNEIHPFQLKISYHGSEEGGESEDSEGENQELAQIDRERRRNCVLTPLATSQQPNQGLLSPGRVRRVRLLLEPAMERHSSEEELERIAGIASTAGAEGGCRWHRHGELSSTSSDEEVKDLCEPGASPSPVLFSSSPPRGLKPTHTSTRLHTRPIILSHFEQPAVPYWIHRREPGRPSLDLEKMQQKMLLKKNCGGKTRTIKIRNLTGSRHPPRYSYDPSIFAFRSLSTAPPCSPLLSNEEPPCA</sequence>
<dbReference type="GeneID" id="108270219"/>
<protein>
    <submittedName>
        <fullName evidence="3">Uncharacterized protein si:dkey-16j16.4 isoform X1</fullName>
    </submittedName>
</protein>
<dbReference type="AlphaFoldDB" id="A0A2D0RQB4"/>